<evidence type="ECO:0000313" key="1">
    <source>
        <dbReference type="EMBL" id="UOQ47639.1"/>
    </source>
</evidence>
<organism evidence="1 2">
    <name type="scientific">Gracilibacillus caseinilyticus</name>
    <dbReference type="NCBI Taxonomy" id="2932256"/>
    <lineage>
        <taxon>Bacteria</taxon>
        <taxon>Bacillati</taxon>
        <taxon>Bacillota</taxon>
        <taxon>Bacilli</taxon>
        <taxon>Bacillales</taxon>
        <taxon>Bacillaceae</taxon>
        <taxon>Gracilibacillus</taxon>
    </lineage>
</organism>
<dbReference type="EMBL" id="CP095072">
    <property type="protein sequence ID" value="UOQ47639.1"/>
    <property type="molecule type" value="Genomic_DNA"/>
</dbReference>
<sequence>MNVLLDIPIDKGEYYKEVLFTSYIDGLRESGWNGDATLPKYGFYVSFALRSAWEMPKIIKLAADSIVKSVKEEIYAIEILTRITRIQIGIR</sequence>
<evidence type="ECO:0000313" key="2">
    <source>
        <dbReference type="Proteomes" id="UP000831782"/>
    </source>
</evidence>
<accession>A0ABY4EVF9</accession>
<keyword evidence="2" id="KW-1185">Reference proteome</keyword>
<gene>
    <name evidence="1" type="ORF">MUN88_16495</name>
</gene>
<dbReference type="Proteomes" id="UP000831782">
    <property type="component" value="Chromosome"/>
</dbReference>
<name>A0ABY4EVF9_9BACI</name>
<reference evidence="1 2" key="1">
    <citation type="submission" date="2022-04" db="EMBL/GenBank/DDBJ databases">
        <title>Gracilibacillus sp. isolated from saltern.</title>
        <authorList>
            <person name="Won M."/>
            <person name="Lee C.-M."/>
            <person name="Woen H.-Y."/>
            <person name="Kwon S.-W."/>
        </authorList>
    </citation>
    <scope>NUCLEOTIDE SEQUENCE [LARGE SCALE GENOMIC DNA]</scope>
    <source>
        <strain evidence="1 2">SSWR10-1</strain>
    </source>
</reference>
<protein>
    <submittedName>
        <fullName evidence="1">Uncharacterized protein</fullName>
    </submittedName>
</protein>
<dbReference type="RefSeq" id="WP_244716973.1">
    <property type="nucleotide sequence ID" value="NZ_CP095072.1"/>
</dbReference>
<proteinExistence type="predicted"/>